<feature type="transmembrane region" description="Helical" evidence="2">
    <location>
        <begin position="69"/>
        <end position="87"/>
    </location>
</feature>
<protein>
    <submittedName>
        <fullName evidence="3">Uncharacterized protein</fullName>
    </submittedName>
</protein>
<organism evidence="3 4">
    <name type="scientific">Natronolimnobius baerhuensis</name>
    <dbReference type="NCBI Taxonomy" id="253108"/>
    <lineage>
        <taxon>Archaea</taxon>
        <taxon>Methanobacteriati</taxon>
        <taxon>Methanobacteriota</taxon>
        <taxon>Stenosarchaea group</taxon>
        <taxon>Halobacteria</taxon>
        <taxon>Halobacteriales</taxon>
        <taxon>Natrialbaceae</taxon>
        <taxon>Natronolimnobius</taxon>
    </lineage>
</organism>
<sequence>MGDKNFTLIELHLDGNPQFGPRTISDALPFGGTADTADEDAVDDLETEPETDTDLESEFEEDDGSSGKGALGAVVALAVLVVAGVAVKKFRGGDDEADLEAEDEQPDVIVN</sequence>
<keyword evidence="2" id="KW-0812">Transmembrane</keyword>
<feature type="compositionally biased region" description="Acidic residues" evidence="1">
    <location>
        <begin position="36"/>
        <end position="64"/>
    </location>
</feature>
<dbReference type="AlphaFoldDB" id="A0A202EC10"/>
<gene>
    <name evidence="3" type="ORF">B2G88_02800</name>
</gene>
<comment type="caution">
    <text evidence="3">The sequence shown here is derived from an EMBL/GenBank/DDBJ whole genome shotgun (WGS) entry which is preliminary data.</text>
</comment>
<keyword evidence="2" id="KW-1133">Transmembrane helix</keyword>
<dbReference type="OrthoDB" id="170888at2157"/>
<dbReference type="EMBL" id="MWPH01000001">
    <property type="protein sequence ID" value="OVE85762.1"/>
    <property type="molecule type" value="Genomic_DNA"/>
</dbReference>
<reference evidence="3 4" key="1">
    <citation type="submission" date="2017-02" db="EMBL/GenBank/DDBJ databases">
        <title>Natronthermophilus aegyptiacus gen. nov.,sp. nov., an aerobic, extremely halophilic alkalithermophilic archaeon isolated from the athalassohaline Wadi An Natrun, Egypt.</title>
        <authorList>
            <person name="Zhao B."/>
        </authorList>
    </citation>
    <scope>NUCLEOTIDE SEQUENCE [LARGE SCALE GENOMIC DNA]</scope>
    <source>
        <strain evidence="3 4">CGMCC 1.3597</strain>
    </source>
</reference>
<evidence type="ECO:0000256" key="2">
    <source>
        <dbReference type="SAM" id="Phobius"/>
    </source>
</evidence>
<keyword evidence="4" id="KW-1185">Reference proteome</keyword>
<proteinExistence type="predicted"/>
<feature type="region of interest" description="Disordered" evidence="1">
    <location>
        <begin position="92"/>
        <end position="111"/>
    </location>
</feature>
<name>A0A202EC10_9EURY</name>
<feature type="compositionally biased region" description="Acidic residues" evidence="1">
    <location>
        <begin position="95"/>
        <end position="111"/>
    </location>
</feature>
<dbReference type="Proteomes" id="UP000196084">
    <property type="component" value="Unassembled WGS sequence"/>
</dbReference>
<evidence type="ECO:0000313" key="4">
    <source>
        <dbReference type="Proteomes" id="UP000196084"/>
    </source>
</evidence>
<feature type="region of interest" description="Disordered" evidence="1">
    <location>
        <begin position="18"/>
        <end position="67"/>
    </location>
</feature>
<accession>A0A202EC10</accession>
<keyword evidence="2" id="KW-0472">Membrane</keyword>
<dbReference type="RefSeq" id="WP_054863880.1">
    <property type="nucleotide sequence ID" value="NZ_MWPH01000001.1"/>
</dbReference>
<evidence type="ECO:0000313" key="3">
    <source>
        <dbReference type="EMBL" id="OVE85762.1"/>
    </source>
</evidence>
<evidence type="ECO:0000256" key="1">
    <source>
        <dbReference type="SAM" id="MobiDB-lite"/>
    </source>
</evidence>